<comment type="caution">
    <text evidence="1">The sequence shown here is derived from an EMBL/GenBank/DDBJ whole genome shotgun (WGS) entry which is preliminary data.</text>
</comment>
<dbReference type="EMBL" id="CAJNON010000024">
    <property type="protein sequence ID" value="CAF0806159.1"/>
    <property type="molecule type" value="Genomic_DNA"/>
</dbReference>
<reference evidence="1" key="1">
    <citation type="submission" date="2021-02" db="EMBL/GenBank/DDBJ databases">
        <authorList>
            <person name="Nowell W R."/>
        </authorList>
    </citation>
    <scope>NUCLEOTIDE SEQUENCE</scope>
</reference>
<evidence type="ECO:0000313" key="3">
    <source>
        <dbReference type="Proteomes" id="UP000663891"/>
    </source>
</evidence>
<organism evidence="1 3">
    <name type="scientific">Adineta steineri</name>
    <dbReference type="NCBI Taxonomy" id="433720"/>
    <lineage>
        <taxon>Eukaryota</taxon>
        <taxon>Metazoa</taxon>
        <taxon>Spiralia</taxon>
        <taxon>Gnathifera</taxon>
        <taxon>Rotifera</taxon>
        <taxon>Eurotatoria</taxon>
        <taxon>Bdelloidea</taxon>
        <taxon>Adinetida</taxon>
        <taxon>Adinetidae</taxon>
        <taxon>Adineta</taxon>
    </lineage>
</organism>
<proteinExistence type="predicted"/>
<evidence type="ECO:0000313" key="2">
    <source>
        <dbReference type="EMBL" id="CAF3691715.1"/>
    </source>
</evidence>
<name>A0A813T4F9_9BILA</name>
<dbReference type="EMBL" id="CAJOAY010000558">
    <property type="protein sequence ID" value="CAF3691715.1"/>
    <property type="molecule type" value="Genomic_DNA"/>
</dbReference>
<dbReference type="OrthoDB" id="10254111at2759"/>
<protein>
    <submittedName>
        <fullName evidence="1">Uncharacterized protein</fullName>
    </submittedName>
</protein>
<accession>A0A813T4F9</accession>
<gene>
    <name evidence="2" type="ORF">OKA104_LOCUS11855</name>
    <name evidence="1" type="ORF">VCS650_LOCUS4290</name>
</gene>
<dbReference type="PANTHER" id="PTHR37916:SF2">
    <property type="entry name" value="CHITIN-BINDING TYPE-4 DOMAIN-CONTAINING PROTEIN"/>
    <property type="match status" value="1"/>
</dbReference>
<dbReference type="Proteomes" id="UP000663891">
    <property type="component" value="Unassembled WGS sequence"/>
</dbReference>
<dbReference type="PANTHER" id="PTHR37916">
    <property type="entry name" value="CHITIN-BINDING TYPE-4 DOMAIN-CONTAINING PROTEIN"/>
    <property type="match status" value="1"/>
</dbReference>
<evidence type="ECO:0000313" key="1">
    <source>
        <dbReference type="EMBL" id="CAF0806159.1"/>
    </source>
</evidence>
<dbReference type="AlphaFoldDB" id="A0A813T4F9"/>
<sequence length="378" mass="43146">MYHLVFSLFILSIIGNGVYMHICLWAPMQRSTFDISTPGAHPCYRKIGPCGNINSTSSSPRTSLVVGSKYKVEFQQNLNHYYTVKPGALDISFANGLNPSENDFRVLHSFSDYNAMNQITQTNFSIDINLPSEACDECVLRVRYLSNNPEEDDHGTVFHQCSDIKLTQSSLNMIKTEEVVENIKQEHNEDPHDCCAPDSYTNGFFHVIPAIDYRSEGMIFYDKTAQQMRVMVSVNGGRGNSTYDGVFDMWMNFTSGYQYYYNRNNGTCDLYGLDYWNDWCFGNKYNQSEDFVAADIQCTSPFGPTHKCNQWRNGEFLFETYAQSECYPSSISRPSGERIDYIRGSPNPIAPGTFVPNPICLKQTKVKHASTRWMNLHF</sequence>
<dbReference type="Proteomes" id="UP000663881">
    <property type="component" value="Unassembled WGS sequence"/>
</dbReference>